<dbReference type="InterPro" id="IPR036390">
    <property type="entry name" value="WH_DNA-bd_sf"/>
</dbReference>
<name>A0A561B2Z9_9ACTN</name>
<reference evidence="1 2" key="1">
    <citation type="submission" date="2019-06" db="EMBL/GenBank/DDBJ databases">
        <title>Sequencing the genomes of 1000 actinobacteria strains.</title>
        <authorList>
            <person name="Klenk H.-P."/>
        </authorList>
    </citation>
    <scope>NUCLEOTIDE SEQUENCE [LARGE SCALE GENOMIC DNA]</scope>
    <source>
        <strain evidence="1 2">DSM 24683</strain>
    </source>
</reference>
<dbReference type="AlphaFoldDB" id="A0A561B2Z9"/>
<accession>A0A561B2Z9</accession>
<dbReference type="RefSeq" id="WP_145814406.1">
    <property type="nucleotide sequence ID" value="NZ_VIVK01000003.1"/>
</dbReference>
<dbReference type="EMBL" id="VIVK01000003">
    <property type="protein sequence ID" value="TWD73214.1"/>
    <property type="molecule type" value="Genomic_DNA"/>
</dbReference>
<keyword evidence="2" id="KW-1185">Reference proteome</keyword>
<organism evidence="1 2">
    <name type="scientific">Kribbella amoyensis</name>
    <dbReference type="NCBI Taxonomy" id="996641"/>
    <lineage>
        <taxon>Bacteria</taxon>
        <taxon>Bacillati</taxon>
        <taxon>Actinomycetota</taxon>
        <taxon>Actinomycetes</taxon>
        <taxon>Propionibacteriales</taxon>
        <taxon>Kribbellaceae</taxon>
        <taxon>Kribbella</taxon>
    </lineage>
</organism>
<gene>
    <name evidence="1" type="ORF">FB561_7102</name>
</gene>
<comment type="caution">
    <text evidence="1">The sequence shown here is derived from an EMBL/GenBank/DDBJ whole genome shotgun (WGS) entry which is preliminary data.</text>
</comment>
<evidence type="ECO:0000313" key="2">
    <source>
        <dbReference type="Proteomes" id="UP000318380"/>
    </source>
</evidence>
<dbReference type="InterPro" id="IPR036388">
    <property type="entry name" value="WH-like_DNA-bd_sf"/>
</dbReference>
<dbReference type="SUPFAM" id="SSF46785">
    <property type="entry name" value="Winged helix' DNA-binding domain"/>
    <property type="match status" value="1"/>
</dbReference>
<protein>
    <submittedName>
        <fullName evidence="1">Regulatory GntR family protein</fullName>
    </submittedName>
</protein>
<dbReference type="Gene3D" id="1.10.10.10">
    <property type="entry name" value="Winged helix-like DNA-binding domain superfamily/Winged helix DNA-binding domain"/>
    <property type="match status" value="1"/>
</dbReference>
<dbReference type="OrthoDB" id="5441449at2"/>
<proteinExistence type="predicted"/>
<sequence length="407" mass="43502">MVTTIGIVGPSDLVTSTSRICANLPGVEVVPLKYRRETDTPKVLADAPASIDAWLFTGVVPYQIAASHDLLDRPAAHVEYTGATLLRALVQLLREGRDVTSMSIDVLDEAQVRETLEEVGLPTRGVRVLPYRPGLDSEDVVAFHREARDEGATVAVTCLRSAYEKLRVEQTTIRLAPSVHSVRSAVNGLLLTHGALRSDDAQIALGLVEIAAKGEDALKREVGSLGGSVVRYDDKRFLIVTTRGPLEQATASFTELGMLTHLKERFGPVRIGFGIGGSGAEAEALARRALGRARTAGRTAAVVSLRNDIDITLVGGAAPRPLQRAQLQLLAQRAGLSKATLEKLQELVRATPGGGLTTRTLAEHLGVQPRTARRVLNRLERAGVADATGTQIGTGSGRPLVVYRVHL</sequence>
<dbReference type="Proteomes" id="UP000318380">
    <property type="component" value="Unassembled WGS sequence"/>
</dbReference>
<evidence type="ECO:0000313" key="1">
    <source>
        <dbReference type="EMBL" id="TWD73214.1"/>
    </source>
</evidence>